<name>A0A239HGN8_9ACTN</name>
<proteinExistence type="predicted"/>
<dbReference type="AlphaFoldDB" id="A0A239HGN8"/>
<keyword evidence="3" id="KW-1185">Reference proteome</keyword>
<protein>
    <recommendedName>
        <fullName evidence="1">VapC45 PIN like domain-containing protein</fullName>
    </recommendedName>
</protein>
<accession>A0A239HGN8</accession>
<feature type="domain" description="VapC45 PIN like" evidence="1">
    <location>
        <begin position="10"/>
        <end position="90"/>
    </location>
</feature>
<evidence type="ECO:0000259" key="1">
    <source>
        <dbReference type="Pfam" id="PF18478"/>
    </source>
</evidence>
<evidence type="ECO:0000313" key="2">
    <source>
        <dbReference type="EMBL" id="SNS80569.1"/>
    </source>
</evidence>
<dbReference type="RefSeq" id="WP_089208522.1">
    <property type="nucleotide sequence ID" value="NZ_FZOD01000016.1"/>
</dbReference>
<reference evidence="2 3" key="1">
    <citation type="submission" date="2017-06" db="EMBL/GenBank/DDBJ databases">
        <authorList>
            <person name="Kim H.J."/>
            <person name="Triplett B.A."/>
        </authorList>
    </citation>
    <scope>NUCLEOTIDE SEQUENCE [LARGE SCALE GENOMIC DNA]</scope>
    <source>
        <strain evidence="2 3">CGMCC 4.2132</strain>
    </source>
</reference>
<dbReference type="EMBL" id="FZOD01000016">
    <property type="protein sequence ID" value="SNS80569.1"/>
    <property type="molecule type" value="Genomic_DNA"/>
</dbReference>
<dbReference type="Proteomes" id="UP000198282">
    <property type="component" value="Unassembled WGS sequence"/>
</dbReference>
<evidence type="ECO:0000313" key="3">
    <source>
        <dbReference type="Proteomes" id="UP000198282"/>
    </source>
</evidence>
<organism evidence="2 3">
    <name type="scientific">Streptosporangium subroseum</name>
    <dbReference type="NCBI Taxonomy" id="106412"/>
    <lineage>
        <taxon>Bacteria</taxon>
        <taxon>Bacillati</taxon>
        <taxon>Actinomycetota</taxon>
        <taxon>Actinomycetes</taxon>
        <taxon>Streptosporangiales</taxon>
        <taxon>Streptosporangiaceae</taxon>
        <taxon>Streptosporangium</taxon>
    </lineage>
</organism>
<dbReference type="OrthoDB" id="3828387at2"/>
<dbReference type="Pfam" id="PF18478">
    <property type="entry name" value="PIN_10"/>
    <property type="match status" value="1"/>
</dbReference>
<dbReference type="InterPro" id="IPR041375">
    <property type="entry name" value="VapC45_PIN-like"/>
</dbReference>
<sequence>MPPIDPQSLRFFVDETSLGVGRALALLRRDVIHTNHRLIPEVPLGTLDDDWIPKVAARDLVVITRDKRIRTKHAKAMLYAQSGLRVFWLAGKKDLSNWETMCLLTRRWNDIEREIKERGPGPWFMAINEAKLSDMRIRFQGLS</sequence>
<gene>
    <name evidence="2" type="ORF">SAMN05216276_1016122</name>
</gene>